<keyword evidence="2" id="KW-1185">Reference proteome</keyword>
<dbReference type="AlphaFoldDB" id="A0A8J5TB67"/>
<accession>A0A8J5TB67</accession>
<comment type="caution">
    <text evidence="1">The sequence shown here is derived from an EMBL/GenBank/DDBJ whole genome shotgun (WGS) entry which is preliminary data.</text>
</comment>
<sequence>MNEAKGFDPKGTSKDVVLSFVALTMMHMHFDTKASRHSGEFWGSSAPALRGGDGAALVFALGLVGCWSQEGVAVGSLKFHRTLAC</sequence>
<gene>
    <name evidence="1" type="ORF">GUJ93_ZPchr0006g44604</name>
</gene>
<evidence type="ECO:0000313" key="1">
    <source>
        <dbReference type="EMBL" id="KAG8075024.1"/>
    </source>
</evidence>
<dbReference type="EMBL" id="JAAALK010000283">
    <property type="protein sequence ID" value="KAG8075024.1"/>
    <property type="molecule type" value="Genomic_DNA"/>
</dbReference>
<protein>
    <submittedName>
        <fullName evidence="1">Uncharacterized protein</fullName>
    </submittedName>
</protein>
<evidence type="ECO:0000313" key="2">
    <source>
        <dbReference type="Proteomes" id="UP000729402"/>
    </source>
</evidence>
<name>A0A8J5TB67_ZIZPA</name>
<reference evidence="1" key="2">
    <citation type="submission" date="2021-02" db="EMBL/GenBank/DDBJ databases">
        <authorList>
            <person name="Kimball J.A."/>
            <person name="Haas M.W."/>
            <person name="Macchietto M."/>
            <person name="Kono T."/>
            <person name="Duquette J."/>
            <person name="Shao M."/>
        </authorList>
    </citation>
    <scope>NUCLEOTIDE SEQUENCE</scope>
    <source>
        <tissue evidence="1">Fresh leaf tissue</tissue>
    </source>
</reference>
<dbReference type="Proteomes" id="UP000729402">
    <property type="component" value="Unassembled WGS sequence"/>
</dbReference>
<reference evidence="1" key="1">
    <citation type="journal article" date="2021" name="bioRxiv">
        <title>Whole Genome Assembly and Annotation of Northern Wild Rice, Zizania palustris L., Supports a Whole Genome Duplication in the Zizania Genus.</title>
        <authorList>
            <person name="Haas M."/>
            <person name="Kono T."/>
            <person name="Macchietto M."/>
            <person name="Millas R."/>
            <person name="McGilp L."/>
            <person name="Shao M."/>
            <person name="Duquette J."/>
            <person name="Hirsch C.N."/>
            <person name="Kimball J."/>
        </authorList>
    </citation>
    <scope>NUCLEOTIDE SEQUENCE</scope>
    <source>
        <tissue evidence="1">Fresh leaf tissue</tissue>
    </source>
</reference>
<organism evidence="1 2">
    <name type="scientific">Zizania palustris</name>
    <name type="common">Northern wild rice</name>
    <dbReference type="NCBI Taxonomy" id="103762"/>
    <lineage>
        <taxon>Eukaryota</taxon>
        <taxon>Viridiplantae</taxon>
        <taxon>Streptophyta</taxon>
        <taxon>Embryophyta</taxon>
        <taxon>Tracheophyta</taxon>
        <taxon>Spermatophyta</taxon>
        <taxon>Magnoliopsida</taxon>
        <taxon>Liliopsida</taxon>
        <taxon>Poales</taxon>
        <taxon>Poaceae</taxon>
        <taxon>BOP clade</taxon>
        <taxon>Oryzoideae</taxon>
        <taxon>Oryzeae</taxon>
        <taxon>Zizaniinae</taxon>
        <taxon>Zizania</taxon>
    </lineage>
</organism>
<proteinExistence type="predicted"/>